<feature type="compositionally biased region" description="Gly residues" evidence="1">
    <location>
        <begin position="107"/>
        <end position="118"/>
    </location>
</feature>
<dbReference type="OrthoDB" id="10614325at2759"/>
<sequence length="198" mass="19255">MAALLDGFEVLLDARRAAGESSKPAGQRATTQRPSQQPARPGLAARRGVAATAAVAGSSDADAGSSFLQQFKNLASLADAQPASTSGSGCCGGSGSAEGGAQESGSGCCGGGSGGGASASGQAAASAVMSQLSSMMGGMEGSLTRDDMRSAFEASHPASAPEGADGGERFLDLSAVLGGSHRADFADDHDDELDALVV</sequence>
<dbReference type="GeneID" id="17352550"/>
<dbReference type="AlphaFoldDB" id="E1ZM14"/>
<evidence type="ECO:0000313" key="2">
    <source>
        <dbReference type="EMBL" id="EFN53031.1"/>
    </source>
</evidence>
<dbReference type="KEGG" id="cvr:CHLNCDRAFT_137249"/>
<protein>
    <submittedName>
        <fullName evidence="2">Expressed protein</fullName>
    </submittedName>
</protein>
<feature type="compositionally biased region" description="Gly residues" evidence="1">
    <location>
        <begin position="89"/>
        <end position="98"/>
    </location>
</feature>
<dbReference type="Proteomes" id="UP000008141">
    <property type="component" value="Unassembled WGS sequence"/>
</dbReference>
<gene>
    <name evidence="2" type="ORF">CHLNCDRAFT_137249</name>
</gene>
<dbReference type="RefSeq" id="XP_005845133.1">
    <property type="nucleotide sequence ID" value="XM_005845071.1"/>
</dbReference>
<proteinExistence type="predicted"/>
<evidence type="ECO:0000313" key="3">
    <source>
        <dbReference type="Proteomes" id="UP000008141"/>
    </source>
</evidence>
<accession>E1ZM14</accession>
<evidence type="ECO:0000256" key="1">
    <source>
        <dbReference type="SAM" id="MobiDB-lite"/>
    </source>
</evidence>
<feature type="region of interest" description="Disordered" evidence="1">
    <location>
        <begin position="137"/>
        <end position="167"/>
    </location>
</feature>
<dbReference type="InParanoid" id="E1ZM14"/>
<feature type="compositionally biased region" description="Polar residues" evidence="1">
    <location>
        <begin position="28"/>
        <end position="38"/>
    </location>
</feature>
<dbReference type="EMBL" id="GL433853">
    <property type="protein sequence ID" value="EFN53031.1"/>
    <property type="molecule type" value="Genomic_DNA"/>
</dbReference>
<reference evidence="2 3" key="1">
    <citation type="journal article" date="2010" name="Plant Cell">
        <title>The Chlorella variabilis NC64A genome reveals adaptation to photosymbiosis, coevolution with viruses, and cryptic sex.</title>
        <authorList>
            <person name="Blanc G."/>
            <person name="Duncan G."/>
            <person name="Agarkova I."/>
            <person name="Borodovsky M."/>
            <person name="Gurnon J."/>
            <person name="Kuo A."/>
            <person name="Lindquist E."/>
            <person name="Lucas S."/>
            <person name="Pangilinan J."/>
            <person name="Polle J."/>
            <person name="Salamov A."/>
            <person name="Terry A."/>
            <person name="Yamada T."/>
            <person name="Dunigan D.D."/>
            <person name="Grigoriev I.V."/>
            <person name="Claverie J.M."/>
            <person name="Van Etten J.L."/>
        </authorList>
    </citation>
    <scope>NUCLEOTIDE SEQUENCE [LARGE SCALE GENOMIC DNA]</scope>
    <source>
        <strain evidence="2 3">NC64A</strain>
    </source>
</reference>
<feature type="region of interest" description="Disordered" evidence="1">
    <location>
        <begin position="85"/>
        <end position="120"/>
    </location>
</feature>
<keyword evidence="3" id="KW-1185">Reference proteome</keyword>
<name>E1ZM14_CHLVA</name>
<feature type="region of interest" description="Disordered" evidence="1">
    <location>
        <begin position="18"/>
        <end position="47"/>
    </location>
</feature>
<organism evidence="3">
    <name type="scientific">Chlorella variabilis</name>
    <name type="common">Green alga</name>
    <dbReference type="NCBI Taxonomy" id="554065"/>
    <lineage>
        <taxon>Eukaryota</taxon>
        <taxon>Viridiplantae</taxon>
        <taxon>Chlorophyta</taxon>
        <taxon>core chlorophytes</taxon>
        <taxon>Trebouxiophyceae</taxon>
        <taxon>Chlorellales</taxon>
        <taxon>Chlorellaceae</taxon>
        <taxon>Chlorella clade</taxon>
        <taxon>Chlorella</taxon>
    </lineage>
</organism>